<dbReference type="InterPro" id="IPR039672">
    <property type="entry name" value="MFS_2"/>
</dbReference>
<feature type="transmembrane region" description="Helical" evidence="1">
    <location>
        <begin position="258"/>
        <end position="275"/>
    </location>
</feature>
<keyword evidence="3" id="KW-1185">Reference proteome</keyword>
<feature type="transmembrane region" description="Helical" evidence="1">
    <location>
        <begin position="356"/>
        <end position="380"/>
    </location>
</feature>
<dbReference type="Proteomes" id="UP001144280">
    <property type="component" value="Unassembled WGS sequence"/>
</dbReference>
<reference evidence="2" key="1">
    <citation type="submission" date="2022-12" db="EMBL/GenBank/DDBJ databases">
        <title>New Phytohabitans aurantiacus sp. RD004123 nov., an actinomycete isolated from soil.</title>
        <authorList>
            <person name="Triningsih D.W."/>
            <person name="Harunari E."/>
            <person name="Igarashi Y."/>
        </authorList>
    </citation>
    <scope>NUCLEOTIDE SEQUENCE</scope>
    <source>
        <strain evidence="2">RD004123</strain>
    </source>
</reference>
<keyword evidence="1" id="KW-0472">Membrane</keyword>
<accession>A0ABQ5QW31</accession>
<comment type="caution">
    <text evidence="2">The sequence shown here is derived from an EMBL/GenBank/DDBJ whole genome shotgun (WGS) entry which is preliminary data.</text>
</comment>
<proteinExistence type="predicted"/>
<sequence>MARRVHLGYALGSLATGAFGTVPGLLLLPYLTDTLGIAAGVAGLLVLVPKAWDVLVNPVAGRISDRWGGRRQYLLAGGLAMAALFAAIFAGPLGTGADAGAYAAFAFLATATAYAFFQVPYVAMPAEMTDGYAERTRLMTWRIAVLALAILISGAVAPLVVTAGGDGIPGHRWMGLFVAALIVVGVLGVYAGTRGVGGASVRDIEPSLRAQLRVAASNRPFRLLLTCFVIQAAGIGTMLAGVKYFADHVLERPDDGPTVLFACFVGPALLVMPAWRRAGERLGKLRSFAAASVIFAAGALALVAAPALPAVAVYLLVAAIGCGYAGQQVFGFAMLPDCIAHDTARTGRRQAGVFTGLWTAGETLGLALGPGIYAVVLQLFGYASSATGQPMAQDGTARLGVLLGFTVLPAVVVAVALAFLRGYDDTFARDPDVVAEGRPAG</sequence>
<keyword evidence="1" id="KW-0812">Transmembrane</keyword>
<dbReference type="Gene3D" id="1.20.1250.20">
    <property type="entry name" value="MFS general substrate transporter like domains"/>
    <property type="match status" value="2"/>
</dbReference>
<dbReference type="EMBL" id="BSDI01000013">
    <property type="protein sequence ID" value="GLH97836.1"/>
    <property type="molecule type" value="Genomic_DNA"/>
</dbReference>
<feature type="transmembrane region" description="Helical" evidence="1">
    <location>
        <begin position="34"/>
        <end position="52"/>
    </location>
</feature>
<dbReference type="PANTHER" id="PTHR11328">
    <property type="entry name" value="MAJOR FACILITATOR SUPERFAMILY DOMAIN-CONTAINING PROTEIN"/>
    <property type="match status" value="1"/>
</dbReference>
<feature type="transmembrane region" description="Helical" evidence="1">
    <location>
        <begin position="173"/>
        <end position="192"/>
    </location>
</feature>
<feature type="transmembrane region" description="Helical" evidence="1">
    <location>
        <begin position="138"/>
        <end position="161"/>
    </location>
</feature>
<name>A0ABQ5QW31_9ACTN</name>
<gene>
    <name evidence="2" type="ORF">Pa4123_31110</name>
</gene>
<dbReference type="InterPro" id="IPR036259">
    <property type="entry name" value="MFS_trans_sf"/>
</dbReference>
<evidence type="ECO:0000313" key="2">
    <source>
        <dbReference type="EMBL" id="GLH97836.1"/>
    </source>
</evidence>
<protein>
    <submittedName>
        <fullName evidence="2">MFS transporter</fullName>
    </submittedName>
</protein>
<dbReference type="Pfam" id="PF13347">
    <property type="entry name" value="MFS_2"/>
    <property type="match status" value="1"/>
</dbReference>
<feature type="transmembrane region" description="Helical" evidence="1">
    <location>
        <begin position="7"/>
        <end position="28"/>
    </location>
</feature>
<feature type="transmembrane region" description="Helical" evidence="1">
    <location>
        <begin position="73"/>
        <end position="93"/>
    </location>
</feature>
<evidence type="ECO:0000313" key="3">
    <source>
        <dbReference type="Proteomes" id="UP001144280"/>
    </source>
</evidence>
<keyword evidence="1" id="KW-1133">Transmembrane helix</keyword>
<evidence type="ECO:0000256" key="1">
    <source>
        <dbReference type="SAM" id="Phobius"/>
    </source>
</evidence>
<dbReference type="PANTHER" id="PTHR11328:SF24">
    <property type="entry name" value="MAJOR FACILITATOR SUPERFAMILY (MFS) PROFILE DOMAIN-CONTAINING PROTEIN"/>
    <property type="match status" value="1"/>
</dbReference>
<organism evidence="2 3">
    <name type="scientific">Phytohabitans aurantiacus</name>
    <dbReference type="NCBI Taxonomy" id="3016789"/>
    <lineage>
        <taxon>Bacteria</taxon>
        <taxon>Bacillati</taxon>
        <taxon>Actinomycetota</taxon>
        <taxon>Actinomycetes</taxon>
        <taxon>Micromonosporales</taxon>
        <taxon>Micromonosporaceae</taxon>
    </lineage>
</organism>
<dbReference type="SUPFAM" id="SSF103473">
    <property type="entry name" value="MFS general substrate transporter"/>
    <property type="match status" value="1"/>
</dbReference>
<feature type="transmembrane region" description="Helical" evidence="1">
    <location>
        <begin position="311"/>
        <end position="335"/>
    </location>
</feature>
<feature type="transmembrane region" description="Helical" evidence="1">
    <location>
        <begin position="223"/>
        <end position="246"/>
    </location>
</feature>
<feature type="transmembrane region" description="Helical" evidence="1">
    <location>
        <begin position="400"/>
        <end position="420"/>
    </location>
</feature>
<feature type="transmembrane region" description="Helical" evidence="1">
    <location>
        <begin position="287"/>
        <end position="305"/>
    </location>
</feature>
<feature type="transmembrane region" description="Helical" evidence="1">
    <location>
        <begin position="99"/>
        <end position="117"/>
    </location>
</feature>